<dbReference type="InterPro" id="IPR046537">
    <property type="entry name" value="DUF6602"/>
</dbReference>
<accession>A0A5S3WFY6</accession>
<dbReference type="Pfam" id="PF20247">
    <property type="entry name" value="DUF6602"/>
    <property type="match status" value="1"/>
</dbReference>
<evidence type="ECO:0000313" key="3">
    <source>
        <dbReference type="Proteomes" id="UP000310249"/>
    </source>
</evidence>
<proteinExistence type="predicted"/>
<dbReference type="AlphaFoldDB" id="A0A5S3WFY6"/>
<comment type="caution">
    <text evidence="2">The sequence shown here is derived from an EMBL/GenBank/DDBJ whole genome shotgun (WGS) entry which is preliminary data.</text>
</comment>
<dbReference type="Proteomes" id="UP000310249">
    <property type="component" value="Unassembled WGS sequence"/>
</dbReference>
<gene>
    <name evidence="2" type="ORF">CWB99_23570</name>
</gene>
<evidence type="ECO:0000259" key="1">
    <source>
        <dbReference type="Pfam" id="PF20247"/>
    </source>
</evidence>
<feature type="domain" description="DUF6602" evidence="1">
    <location>
        <begin position="33"/>
        <end position="129"/>
    </location>
</feature>
<reference evidence="2 3" key="1">
    <citation type="submission" date="2018-01" db="EMBL/GenBank/DDBJ databases">
        <authorList>
            <person name="Paulsen S."/>
            <person name="Gram L.K."/>
        </authorList>
    </citation>
    <scope>NUCLEOTIDE SEQUENCE [LARGE SCALE GENOMIC DNA]</scope>
    <source>
        <strain evidence="2 3">S2676</strain>
    </source>
</reference>
<protein>
    <recommendedName>
        <fullName evidence="1">DUF6602 domain-containing protein</fullName>
    </recommendedName>
</protein>
<reference evidence="3" key="2">
    <citation type="submission" date="2019-06" db="EMBL/GenBank/DDBJ databases">
        <title>Co-occurence of chitin degradation, pigmentation and bioactivity in marine Pseudoalteromonas.</title>
        <authorList>
            <person name="Sonnenschein E.C."/>
            <person name="Bech P.K."/>
        </authorList>
    </citation>
    <scope>NUCLEOTIDE SEQUENCE [LARGE SCALE GENOMIC DNA]</scope>
    <source>
        <strain evidence="3">S2676</strain>
    </source>
</reference>
<dbReference type="EMBL" id="PNCI01000105">
    <property type="protein sequence ID" value="TMP23095.1"/>
    <property type="molecule type" value="Genomic_DNA"/>
</dbReference>
<name>A0A5S3WFY6_9GAMM</name>
<organism evidence="2 3">
    <name type="scientific">Pseudoalteromonas rubra</name>
    <dbReference type="NCBI Taxonomy" id="43658"/>
    <lineage>
        <taxon>Bacteria</taxon>
        <taxon>Pseudomonadati</taxon>
        <taxon>Pseudomonadota</taxon>
        <taxon>Gammaproteobacteria</taxon>
        <taxon>Alteromonadales</taxon>
        <taxon>Pseudoalteromonadaceae</taxon>
        <taxon>Pseudoalteromonas</taxon>
    </lineage>
</organism>
<sequence length="259" mass="29796">MTLRENMKHRLLSEHFGKVKKTPLQYSEHFDIANHGDIKGYGREALVNIFLKEHLPDSIEYLTGEIFDEFDKRSGQVDIILQSKSFPKVPLLGNTQLVYSDAVMAAIEVKSNLTKQHLYAIFEQFKKVKLLNRKAIIKGGGMLSDLKKIPCIIFAFKVPVHRKIVEHVNKFSVLKKVPLTDFAPDMVVVLDSDFYICRNDGWIFPPVPERALFRHWEGLPHENLVGIYIYLINLSSSYLFDPPNFSVAPYFEKSILNKS</sequence>
<evidence type="ECO:0000313" key="2">
    <source>
        <dbReference type="EMBL" id="TMP23095.1"/>
    </source>
</evidence>
<dbReference type="CDD" id="cd21173">
    <property type="entry name" value="NucC-like"/>
    <property type="match status" value="1"/>
</dbReference>